<feature type="transmembrane region" description="Helical" evidence="2">
    <location>
        <begin position="93"/>
        <end position="120"/>
    </location>
</feature>
<evidence type="ECO:0000313" key="3">
    <source>
        <dbReference type="EMBL" id="TRZ00571.1"/>
    </source>
</evidence>
<evidence type="ECO:0000313" key="4">
    <source>
        <dbReference type="Proteomes" id="UP000316079"/>
    </source>
</evidence>
<keyword evidence="4" id="KW-1185">Reference proteome</keyword>
<accession>A0A553REF2</accession>
<comment type="caution">
    <text evidence="3">The sequence shown here is derived from an EMBL/GenBank/DDBJ whole genome shotgun (WGS) entry which is preliminary data.</text>
</comment>
<feature type="region of interest" description="Disordered" evidence="1">
    <location>
        <begin position="1"/>
        <end position="31"/>
    </location>
</feature>
<keyword evidence="2" id="KW-1133">Transmembrane helix</keyword>
<proteinExistence type="predicted"/>
<sequence length="165" mass="17762">METSSSRGTHRPSRYTSKDSRIHRTSRSRSRGQTSLRLMGAAAGFVTGACLVYVVVVLWVCNLSSYQNSAVLSSIITFALSKQKTVTTICGGIGTYALYFLWGILIPPVITGIFGIFIGWEAAASANSVAEAIQRAMEGVLQKAKYVLGEMSECNAVALQDRGTK</sequence>
<feature type="transmembrane region" description="Helical" evidence="2">
    <location>
        <begin position="36"/>
        <end position="59"/>
    </location>
</feature>
<gene>
    <name evidence="3" type="ORF">DNTS_004493</name>
</gene>
<name>A0A553REF2_9TELE</name>
<dbReference type="EMBL" id="SRMA01024352">
    <property type="protein sequence ID" value="TRZ00571.1"/>
    <property type="molecule type" value="Genomic_DNA"/>
</dbReference>
<protein>
    <submittedName>
        <fullName evidence="3">Uncharacterized protein</fullName>
    </submittedName>
</protein>
<reference evidence="3 4" key="1">
    <citation type="journal article" date="2019" name="Sci. Data">
        <title>Hybrid genome assembly and annotation of Danionella translucida.</title>
        <authorList>
            <person name="Kadobianskyi M."/>
            <person name="Schulze L."/>
            <person name="Schuelke M."/>
            <person name="Judkewitz B."/>
        </authorList>
    </citation>
    <scope>NUCLEOTIDE SEQUENCE [LARGE SCALE GENOMIC DNA]</scope>
    <source>
        <strain evidence="3 4">Bolton</strain>
    </source>
</reference>
<evidence type="ECO:0000256" key="1">
    <source>
        <dbReference type="SAM" id="MobiDB-lite"/>
    </source>
</evidence>
<keyword evidence="2" id="KW-0812">Transmembrane</keyword>
<organism evidence="3 4">
    <name type="scientific">Danionella cerebrum</name>
    <dbReference type="NCBI Taxonomy" id="2873325"/>
    <lineage>
        <taxon>Eukaryota</taxon>
        <taxon>Metazoa</taxon>
        <taxon>Chordata</taxon>
        <taxon>Craniata</taxon>
        <taxon>Vertebrata</taxon>
        <taxon>Euteleostomi</taxon>
        <taxon>Actinopterygii</taxon>
        <taxon>Neopterygii</taxon>
        <taxon>Teleostei</taxon>
        <taxon>Ostariophysi</taxon>
        <taxon>Cypriniformes</taxon>
        <taxon>Danionidae</taxon>
        <taxon>Danioninae</taxon>
        <taxon>Danionella</taxon>
    </lineage>
</organism>
<evidence type="ECO:0000256" key="2">
    <source>
        <dbReference type="SAM" id="Phobius"/>
    </source>
</evidence>
<keyword evidence="2" id="KW-0472">Membrane</keyword>
<dbReference type="Proteomes" id="UP000316079">
    <property type="component" value="Unassembled WGS sequence"/>
</dbReference>
<dbReference type="AlphaFoldDB" id="A0A553REF2"/>